<feature type="region of interest" description="Disordered" evidence="1">
    <location>
        <begin position="1"/>
        <end position="79"/>
    </location>
</feature>
<evidence type="ECO:0000313" key="2">
    <source>
        <dbReference type="EnsemblPlants" id="OGLUM02G28390.3"/>
    </source>
</evidence>
<organism evidence="2">
    <name type="scientific">Oryza glumipatula</name>
    <dbReference type="NCBI Taxonomy" id="40148"/>
    <lineage>
        <taxon>Eukaryota</taxon>
        <taxon>Viridiplantae</taxon>
        <taxon>Streptophyta</taxon>
        <taxon>Embryophyta</taxon>
        <taxon>Tracheophyta</taxon>
        <taxon>Spermatophyta</taxon>
        <taxon>Magnoliopsida</taxon>
        <taxon>Liliopsida</taxon>
        <taxon>Poales</taxon>
        <taxon>Poaceae</taxon>
        <taxon>BOP clade</taxon>
        <taxon>Oryzoideae</taxon>
        <taxon>Oryzeae</taxon>
        <taxon>Oryzinae</taxon>
        <taxon>Oryza</taxon>
    </lineage>
</organism>
<feature type="compositionally biased region" description="Polar residues" evidence="1">
    <location>
        <begin position="21"/>
        <end position="37"/>
    </location>
</feature>
<evidence type="ECO:0000313" key="3">
    <source>
        <dbReference type="Proteomes" id="UP000026961"/>
    </source>
</evidence>
<evidence type="ECO:0000256" key="1">
    <source>
        <dbReference type="SAM" id="MobiDB-lite"/>
    </source>
</evidence>
<keyword evidence="3" id="KW-1185">Reference proteome</keyword>
<reference evidence="2" key="1">
    <citation type="submission" date="2015-04" db="UniProtKB">
        <authorList>
            <consortium name="EnsemblPlants"/>
        </authorList>
    </citation>
    <scope>IDENTIFICATION</scope>
</reference>
<dbReference type="Gramene" id="OGLUM02G28390.3">
    <property type="protein sequence ID" value="OGLUM02G28390.3"/>
    <property type="gene ID" value="OGLUM02G28390"/>
</dbReference>
<reference evidence="2" key="2">
    <citation type="submission" date="2018-05" db="EMBL/GenBank/DDBJ databases">
        <title>OgluRS3 (Oryza glumaepatula Reference Sequence Version 3).</title>
        <authorList>
            <person name="Zhang J."/>
            <person name="Kudrna D."/>
            <person name="Lee S."/>
            <person name="Talag J."/>
            <person name="Welchert J."/>
            <person name="Wing R.A."/>
        </authorList>
    </citation>
    <scope>NUCLEOTIDE SEQUENCE [LARGE SCALE GENOMIC DNA]</scope>
</reference>
<dbReference type="HOGENOM" id="CLU_2609918_0_0_1"/>
<dbReference type="EnsemblPlants" id="OGLUM02G28390.3">
    <property type="protein sequence ID" value="OGLUM02G28390.3"/>
    <property type="gene ID" value="OGLUM02G28390"/>
</dbReference>
<sequence length="79" mass="9140">MARRFWPRKRQNGTVPVEIPPSTSASARDTTDGQASTHAYLWLSRPQPRRGGPLLHAERSFRREEDEIRESPKNARFPQ</sequence>
<protein>
    <submittedName>
        <fullName evidence="2">Uncharacterized protein</fullName>
    </submittedName>
</protein>
<accession>A0A0D9YWF0</accession>
<dbReference type="AlphaFoldDB" id="A0A0D9YWF0"/>
<feature type="compositionally biased region" description="Basic and acidic residues" evidence="1">
    <location>
        <begin position="56"/>
        <end position="73"/>
    </location>
</feature>
<proteinExistence type="predicted"/>
<name>A0A0D9YWF0_9ORYZ</name>
<dbReference type="Proteomes" id="UP000026961">
    <property type="component" value="Chromosome 2"/>
</dbReference>
<feature type="compositionally biased region" description="Basic residues" evidence="1">
    <location>
        <begin position="1"/>
        <end position="11"/>
    </location>
</feature>